<accession>A0ACC2PBJ5</accession>
<organism evidence="1 2">
    <name type="scientific">Eretmocerus hayati</name>
    <dbReference type="NCBI Taxonomy" id="131215"/>
    <lineage>
        <taxon>Eukaryota</taxon>
        <taxon>Metazoa</taxon>
        <taxon>Ecdysozoa</taxon>
        <taxon>Arthropoda</taxon>
        <taxon>Hexapoda</taxon>
        <taxon>Insecta</taxon>
        <taxon>Pterygota</taxon>
        <taxon>Neoptera</taxon>
        <taxon>Endopterygota</taxon>
        <taxon>Hymenoptera</taxon>
        <taxon>Apocrita</taxon>
        <taxon>Proctotrupomorpha</taxon>
        <taxon>Chalcidoidea</taxon>
        <taxon>Aphelinidae</taxon>
        <taxon>Aphelininae</taxon>
        <taxon>Eretmocerus</taxon>
    </lineage>
</organism>
<dbReference type="Proteomes" id="UP001239111">
    <property type="component" value="Chromosome 2"/>
</dbReference>
<comment type="caution">
    <text evidence="1">The sequence shown here is derived from an EMBL/GenBank/DDBJ whole genome shotgun (WGS) entry which is preliminary data.</text>
</comment>
<protein>
    <submittedName>
        <fullName evidence="1">Uncharacterized protein</fullName>
    </submittedName>
</protein>
<name>A0ACC2PBJ5_9HYME</name>
<gene>
    <name evidence="1" type="ORF">QAD02_016781</name>
</gene>
<evidence type="ECO:0000313" key="1">
    <source>
        <dbReference type="EMBL" id="KAJ8680994.1"/>
    </source>
</evidence>
<keyword evidence="2" id="KW-1185">Reference proteome</keyword>
<proteinExistence type="predicted"/>
<dbReference type="EMBL" id="CM056742">
    <property type="protein sequence ID" value="KAJ8680994.1"/>
    <property type="molecule type" value="Genomic_DNA"/>
</dbReference>
<reference evidence="1" key="1">
    <citation type="submission" date="2023-04" db="EMBL/GenBank/DDBJ databases">
        <title>A chromosome-level genome assembly of the parasitoid wasp Eretmocerus hayati.</title>
        <authorList>
            <person name="Zhong Y."/>
            <person name="Liu S."/>
            <person name="Liu Y."/>
        </authorList>
    </citation>
    <scope>NUCLEOTIDE SEQUENCE</scope>
    <source>
        <strain evidence="1">ZJU_SS_LIU_2023</strain>
    </source>
</reference>
<sequence>MNFLRPVCFFVILVLGQADNSTKWIDLTEVMNSRLELLHDLIEALNMDPMLLPDITEESWAVDIYLTKGHLNGLSRVTKVKDFFLKLEDGQVQISASLYYDTLDAFYDYFVKMGVRKSGTLKVTIIDTTVDLNVTVNTFARKLDHISVNIAHIGDISFGDSMVVGVLKKLMPASPKSVVRAPAEQELNNHLSKLVTSINKGSLISYDSLMDVTKHDVDNANISEQHPAGPSNPSVSQDLSLVDSMTDTSIAQEISSKDEDQSSDSLSGNVRGGSSPNVVDEIENETIESNNEELEADRSNRCNPPARNNENRVDPQPGEVEEISKLRVWAVETQTPKCHVDSLLGILREQLLPELPACTKTFLNTNDAEYVIEEMIDADNLPGEYVYVGVKQGLEACVNPQLHDDNILDLDFNIDAVEIKKSSSIQLWPYSCRVYFRKMPRAYKPLLVFALWERKTKRYKQRSP</sequence>
<evidence type="ECO:0000313" key="2">
    <source>
        <dbReference type="Proteomes" id="UP001239111"/>
    </source>
</evidence>